<name>A0A921MC30_9MICO</name>
<comment type="subcellular location">
    <subcellularLocation>
        <location evidence="1">Cell membrane</location>
        <topology evidence="1">Multi-pass membrane protein</topology>
    </subcellularLocation>
</comment>
<dbReference type="Proteomes" id="UP000784435">
    <property type="component" value="Unassembled WGS sequence"/>
</dbReference>
<evidence type="ECO:0000313" key="7">
    <source>
        <dbReference type="EMBL" id="HJG79545.1"/>
    </source>
</evidence>
<accession>A0A921MC30</accession>
<dbReference type="GO" id="GO:0005886">
    <property type="term" value="C:plasma membrane"/>
    <property type="evidence" value="ECO:0007669"/>
    <property type="project" value="UniProtKB-SubCell"/>
</dbReference>
<dbReference type="GO" id="GO:0022857">
    <property type="term" value="F:transmembrane transporter activity"/>
    <property type="evidence" value="ECO:0007669"/>
    <property type="project" value="InterPro"/>
</dbReference>
<evidence type="ECO:0000256" key="2">
    <source>
        <dbReference type="ARBA" id="ARBA00022692"/>
    </source>
</evidence>
<evidence type="ECO:0000256" key="4">
    <source>
        <dbReference type="ARBA" id="ARBA00023136"/>
    </source>
</evidence>
<keyword evidence="4 5" id="KW-0472">Membrane</keyword>
<dbReference type="InterPro" id="IPR036259">
    <property type="entry name" value="MFS_trans_sf"/>
</dbReference>
<evidence type="ECO:0000259" key="6">
    <source>
        <dbReference type="PROSITE" id="PS50850"/>
    </source>
</evidence>
<gene>
    <name evidence="7" type="ORF">K8V08_03945</name>
</gene>
<evidence type="ECO:0000313" key="8">
    <source>
        <dbReference type="Proteomes" id="UP000784435"/>
    </source>
</evidence>
<dbReference type="Pfam" id="PF07690">
    <property type="entry name" value="MFS_1"/>
    <property type="match status" value="1"/>
</dbReference>
<dbReference type="AlphaFoldDB" id="A0A921MC30"/>
<evidence type="ECO:0000256" key="5">
    <source>
        <dbReference type="SAM" id="Phobius"/>
    </source>
</evidence>
<dbReference type="InterPro" id="IPR020846">
    <property type="entry name" value="MFS_dom"/>
</dbReference>
<comment type="caution">
    <text evidence="7">The sequence shown here is derived from an EMBL/GenBank/DDBJ whole genome shotgun (WGS) entry which is preliminary data.</text>
</comment>
<organism evidence="7 8">
    <name type="scientific">Brevibacterium senegalense</name>
    <dbReference type="NCBI Taxonomy" id="1033736"/>
    <lineage>
        <taxon>Bacteria</taxon>
        <taxon>Bacillati</taxon>
        <taxon>Actinomycetota</taxon>
        <taxon>Actinomycetes</taxon>
        <taxon>Micrococcales</taxon>
        <taxon>Brevibacteriaceae</taxon>
        <taxon>Brevibacterium</taxon>
    </lineage>
</organism>
<evidence type="ECO:0000256" key="1">
    <source>
        <dbReference type="ARBA" id="ARBA00004651"/>
    </source>
</evidence>
<feature type="domain" description="Major facilitator superfamily (MFS) profile" evidence="6">
    <location>
        <begin position="1"/>
        <end position="61"/>
    </location>
</feature>
<protein>
    <submittedName>
        <fullName evidence="7">MFS transporter</fullName>
    </submittedName>
</protein>
<dbReference type="SUPFAM" id="SSF103473">
    <property type="entry name" value="MFS general substrate transporter"/>
    <property type="match status" value="1"/>
</dbReference>
<sequence>GTVLSRFQMAMDVGAIAGPVVSGALVDAFGYDWAFLVTGLVVIVAWVLWLRGRETLPTTQG</sequence>
<feature type="non-terminal residue" evidence="7">
    <location>
        <position position="1"/>
    </location>
</feature>
<reference evidence="7" key="2">
    <citation type="submission" date="2021-09" db="EMBL/GenBank/DDBJ databases">
        <authorList>
            <person name="Gilroy R."/>
        </authorList>
    </citation>
    <scope>NUCLEOTIDE SEQUENCE</scope>
    <source>
        <strain evidence="7">ChiGjej5B5-7349</strain>
    </source>
</reference>
<feature type="transmembrane region" description="Helical" evidence="5">
    <location>
        <begin position="33"/>
        <end position="50"/>
    </location>
</feature>
<keyword evidence="3 5" id="KW-1133">Transmembrane helix</keyword>
<dbReference type="EMBL" id="DYUK01000082">
    <property type="protein sequence ID" value="HJG79545.1"/>
    <property type="molecule type" value="Genomic_DNA"/>
</dbReference>
<evidence type="ECO:0000256" key="3">
    <source>
        <dbReference type="ARBA" id="ARBA00022989"/>
    </source>
</evidence>
<proteinExistence type="predicted"/>
<dbReference type="Gene3D" id="1.20.1250.20">
    <property type="entry name" value="MFS general substrate transporter like domains"/>
    <property type="match status" value="1"/>
</dbReference>
<keyword evidence="2 5" id="KW-0812">Transmembrane</keyword>
<reference evidence="7" key="1">
    <citation type="journal article" date="2021" name="PeerJ">
        <title>Extensive microbial diversity within the chicken gut microbiome revealed by metagenomics and culture.</title>
        <authorList>
            <person name="Gilroy R."/>
            <person name="Ravi A."/>
            <person name="Getino M."/>
            <person name="Pursley I."/>
            <person name="Horton D.L."/>
            <person name="Alikhan N.F."/>
            <person name="Baker D."/>
            <person name="Gharbi K."/>
            <person name="Hall N."/>
            <person name="Watson M."/>
            <person name="Adriaenssens E.M."/>
            <person name="Foster-Nyarko E."/>
            <person name="Jarju S."/>
            <person name="Secka A."/>
            <person name="Antonio M."/>
            <person name="Oren A."/>
            <person name="Chaudhuri R.R."/>
            <person name="La Ragione R."/>
            <person name="Hildebrand F."/>
            <person name="Pallen M.J."/>
        </authorList>
    </citation>
    <scope>NUCLEOTIDE SEQUENCE</scope>
    <source>
        <strain evidence="7">ChiGjej5B5-7349</strain>
    </source>
</reference>
<dbReference type="InterPro" id="IPR011701">
    <property type="entry name" value="MFS"/>
</dbReference>
<dbReference type="PROSITE" id="PS50850">
    <property type="entry name" value="MFS"/>
    <property type="match status" value="1"/>
</dbReference>